<dbReference type="SUPFAM" id="SSF141371">
    <property type="entry name" value="PilZ domain-like"/>
    <property type="match status" value="1"/>
</dbReference>
<dbReference type="RefSeq" id="WP_073235344.1">
    <property type="nucleotide sequence ID" value="NZ_FQUY01000002.1"/>
</dbReference>
<accession>A0A1M4U1P4</accession>
<dbReference type="Pfam" id="PF07238">
    <property type="entry name" value="PilZ"/>
    <property type="match status" value="1"/>
</dbReference>
<organism evidence="3 4">
    <name type="scientific">Desulforamulus putei DSM 12395</name>
    <dbReference type="NCBI Taxonomy" id="1121429"/>
    <lineage>
        <taxon>Bacteria</taxon>
        <taxon>Bacillati</taxon>
        <taxon>Bacillota</taxon>
        <taxon>Clostridia</taxon>
        <taxon>Eubacteriales</taxon>
        <taxon>Peptococcaceae</taxon>
        <taxon>Desulforamulus</taxon>
    </lineage>
</organism>
<keyword evidence="3" id="KW-0969">Cilium</keyword>
<proteinExistence type="predicted"/>
<dbReference type="GO" id="GO:0035438">
    <property type="term" value="F:cyclic-di-GMP binding"/>
    <property type="evidence" value="ECO:0007669"/>
    <property type="project" value="InterPro"/>
</dbReference>
<dbReference type="InterPro" id="IPR009926">
    <property type="entry name" value="T3SS_YcgR_PilZN"/>
</dbReference>
<name>A0A1M4U1P4_9FIRM</name>
<evidence type="ECO:0000313" key="4">
    <source>
        <dbReference type="Proteomes" id="UP000184148"/>
    </source>
</evidence>
<keyword evidence="3" id="KW-0966">Cell projection</keyword>
<dbReference type="Gene3D" id="2.40.10.220">
    <property type="entry name" value="predicted glycosyltransferase like domains"/>
    <property type="match status" value="1"/>
</dbReference>
<dbReference type="OrthoDB" id="1786097at2"/>
<dbReference type="InterPro" id="IPR009875">
    <property type="entry name" value="PilZ_domain"/>
</dbReference>
<dbReference type="Pfam" id="PF12945">
    <property type="entry name" value="PilZNR"/>
    <property type="match status" value="1"/>
</dbReference>
<sequence>MIETLEILTVKKEILIQVPPFSEYKAVITDIEETLFWIGLPRQEGQVLVLQKDQEIQIRVPMRYGLYSADSKVVAIGHDSQRFYGLLIPERFQMLKARQFMRVEHATHVLFSSGNDTAQTAMLNFSEGGCMVYVTPALEKMLQAANDFSVSFQVNGELITTTARLAWRKNTDNVPYAGFKFTNLLPAQRQRLADLAALFSKD</sequence>
<gene>
    <name evidence="3" type="ORF">SAMN02745133_00545</name>
</gene>
<feature type="domain" description="PilZ" evidence="1">
    <location>
        <begin position="98"/>
        <end position="195"/>
    </location>
</feature>
<feature type="domain" description="Type III secretion system flagellar brake protein YcgR PilZN" evidence="2">
    <location>
        <begin position="20"/>
        <end position="80"/>
    </location>
</feature>
<dbReference type="EMBL" id="FQUY01000002">
    <property type="protein sequence ID" value="SHE50526.1"/>
    <property type="molecule type" value="Genomic_DNA"/>
</dbReference>
<evidence type="ECO:0000259" key="1">
    <source>
        <dbReference type="Pfam" id="PF07238"/>
    </source>
</evidence>
<evidence type="ECO:0000259" key="2">
    <source>
        <dbReference type="Pfam" id="PF12945"/>
    </source>
</evidence>
<keyword evidence="4" id="KW-1185">Reference proteome</keyword>
<reference evidence="4" key="1">
    <citation type="submission" date="2016-11" db="EMBL/GenBank/DDBJ databases">
        <authorList>
            <person name="Varghese N."/>
            <person name="Submissions S."/>
        </authorList>
    </citation>
    <scope>NUCLEOTIDE SEQUENCE [LARGE SCALE GENOMIC DNA]</scope>
    <source>
        <strain evidence="4">DSM 12395</strain>
    </source>
</reference>
<evidence type="ECO:0000313" key="3">
    <source>
        <dbReference type="EMBL" id="SHE50526.1"/>
    </source>
</evidence>
<keyword evidence="3" id="KW-0282">Flagellum</keyword>
<dbReference type="STRING" id="1121429.SAMN02745133_00545"/>
<dbReference type="Proteomes" id="UP000184148">
    <property type="component" value="Unassembled WGS sequence"/>
</dbReference>
<protein>
    <submittedName>
        <fullName evidence="3">C-di-GMP-binding flagellar brake protein YcgR, contains PilZNR and PilZ domains</fullName>
    </submittedName>
</protein>
<dbReference type="AlphaFoldDB" id="A0A1M4U1P4"/>